<evidence type="ECO:0000256" key="8">
    <source>
        <dbReference type="HAMAP-Rule" id="MF_00265"/>
    </source>
</evidence>
<keyword evidence="5 8" id="KW-0378">Hydrolase</keyword>
<dbReference type="GO" id="GO:0004519">
    <property type="term" value="F:endonuclease activity"/>
    <property type="evidence" value="ECO:0007669"/>
    <property type="project" value="UniProtKB-KW"/>
</dbReference>
<comment type="function">
    <text evidence="8">Toxic component of a toxin-antitoxin (TA) system. An RNase.</text>
</comment>
<evidence type="ECO:0000256" key="6">
    <source>
        <dbReference type="ARBA" id="ARBA00022842"/>
    </source>
</evidence>
<organism evidence="10 11">
    <name type="scientific">Pseudomonas citronellolis</name>
    <dbReference type="NCBI Taxonomy" id="53408"/>
    <lineage>
        <taxon>Bacteria</taxon>
        <taxon>Pseudomonadati</taxon>
        <taxon>Pseudomonadota</taxon>
        <taxon>Gammaproteobacteria</taxon>
        <taxon>Pseudomonadales</taxon>
        <taxon>Pseudomonadaceae</taxon>
        <taxon>Pseudomonas</taxon>
    </lineage>
</organism>
<name>A0AAQ1KDQ0_9PSED</name>
<evidence type="ECO:0000256" key="3">
    <source>
        <dbReference type="ARBA" id="ARBA00022722"/>
    </source>
</evidence>
<comment type="similarity">
    <text evidence="7 8">Belongs to the PINc/VapC protein family.</text>
</comment>
<dbReference type="InterPro" id="IPR002716">
    <property type="entry name" value="PIN_dom"/>
</dbReference>
<dbReference type="EC" id="3.1.-.-" evidence="8"/>
<evidence type="ECO:0000256" key="4">
    <source>
        <dbReference type="ARBA" id="ARBA00022723"/>
    </source>
</evidence>
<dbReference type="Pfam" id="PF01850">
    <property type="entry name" value="PIN"/>
    <property type="match status" value="1"/>
</dbReference>
<dbReference type="CDD" id="cd18745">
    <property type="entry name" value="PIN_VapC4-5_FitB-like"/>
    <property type="match status" value="1"/>
</dbReference>
<keyword evidence="8" id="KW-0800">Toxin</keyword>
<evidence type="ECO:0000256" key="5">
    <source>
        <dbReference type="ARBA" id="ARBA00022801"/>
    </source>
</evidence>
<evidence type="ECO:0000313" key="11">
    <source>
        <dbReference type="Proteomes" id="UP000183385"/>
    </source>
</evidence>
<evidence type="ECO:0000313" key="10">
    <source>
        <dbReference type="EMBL" id="SFB90911.1"/>
    </source>
</evidence>
<keyword evidence="4 8" id="KW-0479">Metal-binding</keyword>
<evidence type="ECO:0000259" key="9">
    <source>
        <dbReference type="Pfam" id="PF01850"/>
    </source>
</evidence>
<comment type="cofactor">
    <cofactor evidence="1 8">
        <name>Mg(2+)</name>
        <dbReference type="ChEBI" id="CHEBI:18420"/>
    </cofactor>
</comment>
<dbReference type="HAMAP" id="MF_00265">
    <property type="entry name" value="VapC_Nob1"/>
    <property type="match status" value="1"/>
</dbReference>
<dbReference type="GO" id="GO:0000287">
    <property type="term" value="F:magnesium ion binding"/>
    <property type="evidence" value="ECO:0007669"/>
    <property type="project" value="UniProtKB-UniRule"/>
</dbReference>
<dbReference type="EMBL" id="FOLS01000001">
    <property type="protein sequence ID" value="SFB90911.1"/>
    <property type="molecule type" value="Genomic_DNA"/>
</dbReference>
<keyword evidence="2 8" id="KW-1277">Toxin-antitoxin system</keyword>
<dbReference type="InterPro" id="IPR029060">
    <property type="entry name" value="PIN-like_dom_sf"/>
</dbReference>
<evidence type="ECO:0000256" key="2">
    <source>
        <dbReference type="ARBA" id="ARBA00022649"/>
    </source>
</evidence>
<keyword evidence="10" id="KW-0255">Endonuclease</keyword>
<dbReference type="RefSeq" id="WP_074976585.1">
    <property type="nucleotide sequence ID" value="NZ_BGPP01000001.1"/>
</dbReference>
<comment type="caution">
    <text evidence="10">The sequence shown here is derived from an EMBL/GenBank/DDBJ whole genome shotgun (WGS) entry which is preliminary data.</text>
</comment>
<evidence type="ECO:0000256" key="7">
    <source>
        <dbReference type="ARBA" id="ARBA00038093"/>
    </source>
</evidence>
<dbReference type="SUPFAM" id="SSF88723">
    <property type="entry name" value="PIN domain-like"/>
    <property type="match status" value="1"/>
</dbReference>
<dbReference type="GO" id="GO:0016787">
    <property type="term" value="F:hydrolase activity"/>
    <property type="evidence" value="ECO:0007669"/>
    <property type="project" value="UniProtKB-KW"/>
</dbReference>
<dbReference type="InterPro" id="IPR050556">
    <property type="entry name" value="Type_II_TA_system_RNase"/>
</dbReference>
<keyword evidence="3 8" id="KW-0540">Nuclease</keyword>
<feature type="binding site" evidence="8">
    <location>
        <position position="98"/>
    </location>
    <ligand>
        <name>Mg(2+)</name>
        <dbReference type="ChEBI" id="CHEBI:18420"/>
    </ligand>
</feature>
<accession>A0AAQ1KDQ0</accession>
<dbReference type="Gene3D" id="3.40.50.1010">
    <property type="entry name" value="5'-nuclease"/>
    <property type="match status" value="1"/>
</dbReference>
<dbReference type="GO" id="GO:0004540">
    <property type="term" value="F:RNA nuclease activity"/>
    <property type="evidence" value="ECO:0007669"/>
    <property type="project" value="InterPro"/>
</dbReference>
<dbReference type="GO" id="GO:0090729">
    <property type="term" value="F:toxin activity"/>
    <property type="evidence" value="ECO:0007669"/>
    <property type="project" value="UniProtKB-KW"/>
</dbReference>
<evidence type="ECO:0000256" key="1">
    <source>
        <dbReference type="ARBA" id="ARBA00001946"/>
    </source>
</evidence>
<dbReference type="PANTHER" id="PTHR33653">
    <property type="entry name" value="RIBONUCLEASE VAPC2"/>
    <property type="match status" value="1"/>
</dbReference>
<keyword evidence="6 8" id="KW-0460">Magnesium</keyword>
<dbReference type="PANTHER" id="PTHR33653:SF1">
    <property type="entry name" value="RIBONUCLEASE VAPC2"/>
    <property type="match status" value="1"/>
</dbReference>
<dbReference type="Proteomes" id="UP000183385">
    <property type="component" value="Unassembled WGS sequence"/>
</dbReference>
<proteinExistence type="inferred from homology"/>
<gene>
    <name evidence="8" type="primary">vapC</name>
    <name evidence="10" type="ORF">SAMN05216577_101266</name>
</gene>
<reference evidence="10 11" key="1">
    <citation type="submission" date="2016-10" db="EMBL/GenBank/DDBJ databases">
        <authorList>
            <person name="Varghese N."/>
            <person name="Submissions S."/>
        </authorList>
    </citation>
    <scope>NUCLEOTIDE SEQUENCE [LARGE SCALE GENOMIC DNA]</scope>
    <source>
        <strain evidence="10 11">LMG 18378</strain>
    </source>
</reference>
<dbReference type="NCBIfam" id="NF010285">
    <property type="entry name" value="PRK13725.1"/>
    <property type="match status" value="1"/>
</dbReference>
<dbReference type="InterPro" id="IPR022907">
    <property type="entry name" value="VapC_family"/>
</dbReference>
<sequence length="137" mass="15196">MLKFMLDTNICIFTIKNKPQVVREAFNQHHGQLAISSVTLMELIYGAEKSSMPEHNLGIVEGFAARLEVLDYDGNAAAHTGQLRAELARIGKPIGPYDQMIAGHARSRGLILVSNNLREFERVPGLRLEDWTVAPSP</sequence>
<protein>
    <recommendedName>
        <fullName evidence="8">Ribonuclease VapC</fullName>
        <shortName evidence="8">RNase VapC</shortName>
        <ecNumber evidence="8">3.1.-.-</ecNumber>
    </recommendedName>
    <alternativeName>
        <fullName evidence="8">Toxin VapC</fullName>
    </alternativeName>
</protein>
<feature type="binding site" evidence="8">
    <location>
        <position position="7"/>
    </location>
    <ligand>
        <name>Mg(2+)</name>
        <dbReference type="ChEBI" id="CHEBI:18420"/>
    </ligand>
</feature>
<feature type="domain" description="PIN" evidence="9">
    <location>
        <begin position="5"/>
        <end position="125"/>
    </location>
</feature>
<dbReference type="AlphaFoldDB" id="A0AAQ1KDQ0"/>
<keyword evidence="11" id="KW-1185">Reference proteome</keyword>